<evidence type="ECO:0000313" key="1">
    <source>
        <dbReference type="EMBL" id="CDP91035.1"/>
    </source>
</evidence>
<proteinExistence type="predicted"/>
<sequence length="40" mass="4558">METIYEYIGLIFANDLLTQSPVLEIDVADELFHLIDMKGS</sequence>
<organism evidence="1">
    <name type="scientific">Brugia malayi</name>
    <name type="common">Filarial nematode worm</name>
    <dbReference type="NCBI Taxonomy" id="6279"/>
    <lineage>
        <taxon>Eukaryota</taxon>
        <taxon>Metazoa</taxon>
        <taxon>Ecdysozoa</taxon>
        <taxon>Nematoda</taxon>
        <taxon>Chromadorea</taxon>
        <taxon>Rhabditida</taxon>
        <taxon>Spirurina</taxon>
        <taxon>Spiruromorpha</taxon>
        <taxon>Filarioidea</taxon>
        <taxon>Onchocercidae</taxon>
        <taxon>Brugia</taxon>
    </lineage>
</organism>
<reference evidence="1" key="1">
    <citation type="journal article" date="2007" name="Science">
        <title>Draft genome of the filarial nematode parasite Brugia malayi.</title>
        <authorList>
            <person name="Ghedin E."/>
            <person name="Wang S."/>
            <person name="Spiro D."/>
            <person name="Caler E."/>
            <person name="Zhao Q."/>
            <person name="Crabtree J."/>
            <person name="Allen J.E."/>
            <person name="Delcher A.L."/>
            <person name="Guiliano D.B."/>
            <person name="Miranda-Saavedra D."/>
            <person name="Angiuoli S.V."/>
            <person name="Creasy T."/>
            <person name="Amedeo P."/>
            <person name="Haas B."/>
            <person name="El-Sayed N.M."/>
            <person name="Wortman J.R."/>
            <person name="Feldblyum T."/>
            <person name="Tallon L."/>
            <person name="Schatz M."/>
            <person name="Shumway M."/>
            <person name="Koo H."/>
            <person name="Salzberg S.L."/>
            <person name="Schobel S."/>
            <person name="Pertea M."/>
            <person name="Pop M."/>
            <person name="White O."/>
            <person name="Barton G.J."/>
            <person name="Carlow C.K."/>
            <person name="Crawford M.J."/>
            <person name="Daub J."/>
            <person name="Dimmic M.W."/>
            <person name="Estes C.F."/>
            <person name="Foster J.M."/>
            <person name="Ganatra M."/>
            <person name="Gregory W.F."/>
            <person name="Johnson N.M."/>
            <person name="Jin J."/>
            <person name="Komuniecki R."/>
            <person name="Korf I."/>
            <person name="Kumar S."/>
            <person name="Laney S."/>
            <person name="Li B.W."/>
            <person name="Li W."/>
            <person name="Lindblom T.H."/>
            <person name="Lustigman S."/>
            <person name="Ma D."/>
            <person name="Maina C.V."/>
            <person name="Martin D.M."/>
            <person name="McCarter J.P."/>
            <person name="McReynolds L."/>
            <person name="Mitreva M."/>
            <person name="Nutman T.B."/>
            <person name="Parkinson J."/>
            <person name="Peregrin-Alvarez J.M."/>
            <person name="Poole C."/>
            <person name="Ren Q."/>
            <person name="Saunders L."/>
            <person name="Sluder A.E."/>
            <person name="Smith K."/>
            <person name="Stanke M."/>
            <person name="Unnasch T.R."/>
            <person name="Ware J."/>
            <person name="Wei A.D."/>
            <person name="Weil G."/>
            <person name="Williams D.J."/>
            <person name="Zhang Y."/>
            <person name="Williams S.A."/>
            <person name="Fraser-Liggett C."/>
            <person name="Slatko B."/>
            <person name="Blaxter M.L."/>
            <person name="Scott A.L."/>
        </authorList>
    </citation>
    <scope>NUCLEOTIDE SEQUENCE</scope>
    <source>
        <strain evidence="1">FR3</strain>
    </source>
</reference>
<dbReference type="AlphaFoldDB" id="A0A1I9FZR8"/>
<dbReference type="EMBL" id="LN855382">
    <property type="protein sequence ID" value="CDP91035.1"/>
    <property type="molecule type" value="Genomic_DNA"/>
</dbReference>
<reference evidence="1" key="2">
    <citation type="submission" date="2012-12" db="EMBL/GenBank/DDBJ databases">
        <authorList>
            <consortium name="WormBase Consortium"/>
            <person name="Ghedin E."/>
            <person name="Paulini M."/>
        </authorList>
    </citation>
    <scope>NUCLEOTIDE SEQUENCE</scope>
    <source>
        <strain evidence="1">FR3</strain>
    </source>
</reference>
<protein>
    <submittedName>
        <fullName evidence="1">Bm13021</fullName>
    </submittedName>
</protein>
<gene>
    <name evidence="1" type="primary">Bm13021</name>
    <name evidence="1" type="ORF">BM_Bm13021</name>
</gene>
<name>A0A1I9FZR8_BRUMA</name>
<accession>A0A1I9FZR8</accession>